<name>A0A3E1NMG4_9BACT</name>
<evidence type="ECO:0000256" key="5">
    <source>
        <dbReference type="ARBA" id="ARBA00061278"/>
    </source>
</evidence>
<dbReference type="GO" id="GO:0005829">
    <property type="term" value="C:cytosol"/>
    <property type="evidence" value="ECO:0007669"/>
    <property type="project" value="TreeGrafter"/>
</dbReference>
<evidence type="ECO:0000256" key="3">
    <source>
        <dbReference type="ARBA" id="ARBA00052239"/>
    </source>
</evidence>
<reference evidence="12 13" key="1">
    <citation type="submission" date="2018-08" db="EMBL/GenBank/DDBJ databases">
        <title>Chitinophagaceae sp. K23C18032701, a novel bacterium isolated from forest soil.</title>
        <authorList>
            <person name="Wang C."/>
        </authorList>
    </citation>
    <scope>NUCLEOTIDE SEQUENCE [LARGE SCALE GENOMIC DNA]</scope>
    <source>
        <strain evidence="12 13">K23C18032701</strain>
    </source>
</reference>
<evidence type="ECO:0000259" key="11">
    <source>
        <dbReference type="Pfam" id="PF02826"/>
    </source>
</evidence>
<evidence type="ECO:0000256" key="2">
    <source>
        <dbReference type="ARBA" id="ARBA00051801"/>
    </source>
</evidence>
<dbReference type="GO" id="GO:0051287">
    <property type="term" value="F:NAD binding"/>
    <property type="evidence" value="ECO:0007669"/>
    <property type="project" value="InterPro"/>
</dbReference>
<protein>
    <recommendedName>
        <fullName evidence="8">Glyoxylate/hydroxypyruvate reductase B</fullName>
        <ecNumber evidence="6">1.1.1.79</ecNumber>
        <ecNumber evidence="7">1.1.1.81</ecNumber>
    </recommendedName>
</protein>
<dbReference type="PANTHER" id="PTHR10996">
    <property type="entry name" value="2-HYDROXYACID DEHYDROGENASE-RELATED"/>
    <property type="match status" value="1"/>
</dbReference>
<dbReference type="SUPFAM" id="SSF51735">
    <property type="entry name" value="NAD(P)-binding Rossmann-fold domains"/>
    <property type="match status" value="1"/>
</dbReference>
<comment type="catalytic activity">
    <reaction evidence="3">
        <text>(R)-glycerate + NADP(+) = 3-hydroxypyruvate + NADPH + H(+)</text>
        <dbReference type="Rhea" id="RHEA:18657"/>
        <dbReference type="ChEBI" id="CHEBI:15378"/>
        <dbReference type="ChEBI" id="CHEBI:16659"/>
        <dbReference type="ChEBI" id="CHEBI:17180"/>
        <dbReference type="ChEBI" id="CHEBI:57783"/>
        <dbReference type="ChEBI" id="CHEBI:58349"/>
        <dbReference type="EC" id="1.1.1.81"/>
    </reaction>
</comment>
<dbReference type="Gene3D" id="3.40.50.720">
    <property type="entry name" value="NAD(P)-binding Rossmann-like Domain"/>
    <property type="match status" value="2"/>
</dbReference>
<evidence type="ECO:0000256" key="8">
    <source>
        <dbReference type="ARBA" id="ARBA00073362"/>
    </source>
</evidence>
<dbReference type="EMBL" id="QTJU01000002">
    <property type="protein sequence ID" value="RFM29024.1"/>
    <property type="molecule type" value="Genomic_DNA"/>
</dbReference>
<dbReference type="CDD" id="cd05301">
    <property type="entry name" value="GDH"/>
    <property type="match status" value="1"/>
</dbReference>
<dbReference type="PANTHER" id="PTHR10996:SF257">
    <property type="entry name" value="GLYOXYLATE REDUCTASE 1"/>
    <property type="match status" value="1"/>
</dbReference>
<dbReference type="SUPFAM" id="SSF52283">
    <property type="entry name" value="Formate/glycerate dehydrogenase catalytic domain-like"/>
    <property type="match status" value="1"/>
</dbReference>
<dbReference type="Pfam" id="PF02826">
    <property type="entry name" value="2-Hacid_dh_C"/>
    <property type="match status" value="1"/>
</dbReference>
<organism evidence="12 13">
    <name type="scientific">Deminuibacter soli</name>
    <dbReference type="NCBI Taxonomy" id="2291815"/>
    <lineage>
        <taxon>Bacteria</taxon>
        <taxon>Pseudomonadati</taxon>
        <taxon>Bacteroidota</taxon>
        <taxon>Chitinophagia</taxon>
        <taxon>Chitinophagales</taxon>
        <taxon>Chitinophagaceae</taxon>
        <taxon>Deminuibacter</taxon>
    </lineage>
</organism>
<dbReference type="EC" id="1.1.1.81" evidence="7"/>
<feature type="domain" description="D-isomer specific 2-hydroxyacid dehydrogenase catalytic" evidence="10">
    <location>
        <begin position="5"/>
        <end position="319"/>
    </location>
</feature>
<evidence type="ECO:0000256" key="7">
    <source>
        <dbReference type="ARBA" id="ARBA00066674"/>
    </source>
</evidence>
<evidence type="ECO:0000259" key="10">
    <source>
        <dbReference type="Pfam" id="PF00389"/>
    </source>
</evidence>
<proteinExistence type="inferred from homology"/>
<dbReference type="InterPro" id="IPR029752">
    <property type="entry name" value="D-isomer_DH_CS1"/>
</dbReference>
<dbReference type="GO" id="GO:0030267">
    <property type="term" value="F:glyoxylate reductase (NADPH) activity"/>
    <property type="evidence" value="ECO:0007669"/>
    <property type="project" value="UniProtKB-EC"/>
</dbReference>
<evidence type="ECO:0000256" key="1">
    <source>
        <dbReference type="ARBA" id="ARBA00023002"/>
    </source>
</evidence>
<dbReference type="InterPro" id="IPR036291">
    <property type="entry name" value="NAD(P)-bd_dom_sf"/>
</dbReference>
<comment type="catalytic activity">
    <reaction evidence="4">
        <text>glycolate + NADP(+) = glyoxylate + NADPH + H(+)</text>
        <dbReference type="Rhea" id="RHEA:10992"/>
        <dbReference type="ChEBI" id="CHEBI:15378"/>
        <dbReference type="ChEBI" id="CHEBI:29805"/>
        <dbReference type="ChEBI" id="CHEBI:36655"/>
        <dbReference type="ChEBI" id="CHEBI:57783"/>
        <dbReference type="ChEBI" id="CHEBI:58349"/>
        <dbReference type="EC" id="1.1.1.79"/>
    </reaction>
</comment>
<dbReference type="Pfam" id="PF00389">
    <property type="entry name" value="2-Hacid_dh"/>
    <property type="match status" value="1"/>
</dbReference>
<dbReference type="AlphaFoldDB" id="A0A3E1NMG4"/>
<dbReference type="EC" id="1.1.1.79" evidence="6"/>
<dbReference type="InterPro" id="IPR006140">
    <property type="entry name" value="D-isomer_DH_NAD-bd"/>
</dbReference>
<evidence type="ECO:0000313" key="13">
    <source>
        <dbReference type="Proteomes" id="UP000261284"/>
    </source>
</evidence>
<feature type="domain" description="D-isomer specific 2-hydroxyacid dehydrogenase NAD-binding" evidence="11">
    <location>
        <begin position="109"/>
        <end position="287"/>
    </location>
</feature>
<dbReference type="RefSeq" id="WP_116847008.1">
    <property type="nucleotide sequence ID" value="NZ_QTJU01000002.1"/>
</dbReference>
<dbReference type="OrthoDB" id="1522997at2"/>
<evidence type="ECO:0000256" key="9">
    <source>
        <dbReference type="RuleBase" id="RU003719"/>
    </source>
</evidence>
<comment type="catalytic activity">
    <reaction evidence="2">
        <text>(R)-glycerate + NAD(+) = 3-hydroxypyruvate + NADH + H(+)</text>
        <dbReference type="Rhea" id="RHEA:17905"/>
        <dbReference type="ChEBI" id="CHEBI:15378"/>
        <dbReference type="ChEBI" id="CHEBI:16659"/>
        <dbReference type="ChEBI" id="CHEBI:17180"/>
        <dbReference type="ChEBI" id="CHEBI:57540"/>
        <dbReference type="ChEBI" id="CHEBI:57945"/>
        <dbReference type="EC" id="1.1.1.81"/>
    </reaction>
</comment>
<keyword evidence="1 9" id="KW-0560">Oxidoreductase</keyword>
<evidence type="ECO:0000313" key="12">
    <source>
        <dbReference type="EMBL" id="RFM29024.1"/>
    </source>
</evidence>
<comment type="similarity">
    <text evidence="5">Belongs to the D-isomer specific 2-hydroxyacid dehydrogenase family. GhrB subfamily.</text>
</comment>
<dbReference type="GO" id="GO:0016618">
    <property type="term" value="F:hydroxypyruvate reductase [NAD(P)H] activity"/>
    <property type="evidence" value="ECO:0007669"/>
    <property type="project" value="UniProtKB-EC"/>
</dbReference>
<dbReference type="InterPro" id="IPR050223">
    <property type="entry name" value="D-isomer_2-hydroxyacid_DH"/>
</dbReference>
<dbReference type="FunFam" id="3.40.50.720:FF:000026">
    <property type="entry name" value="Glyoxylate/hydroxypyruvate reductase B"/>
    <property type="match status" value="1"/>
</dbReference>
<gene>
    <name evidence="12" type="ORF">DXN05_09680</name>
</gene>
<evidence type="ECO:0000256" key="4">
    <source>
        <dbReference type="ARBA" id="ARBA00052769"/>
    </source>
</evidence>
<keyword evidence="13" id="KW-1185">Reference proteome</keyword>
<sequence length="327" mass="35397">MKVFATRVIPAAGSALLKKAGYELTEWDQKRDLTTDELIRYSSEHDALLVAAADKIDQHFLEHNRHLKVISLLSTGYDHVDVAAATRMKIPVGNTQSVRNNPTADTAFLLMLAVSRKAFYLHKTIVNGQWTFFDPASNLGIELQGKTLGILGMGKIGLEMARRCAGAYNMRIIYHNRGSNPVAEKELGAQKVAFNTLLEQSDVLSVHTALTPETAGIFNKAAFEKMKRSAIFVNTARGGIHCEADLIAALQNGVIWGAGLDVTNPEPMLAGNPLLNMPNVAVLPHVGSATTETRAAMSVLAAKNIIAAFNGERLPQPVNPEIYGTGQ</sequence>
<dbReference type="PROSITE" id="PS00065">
    <property type="entry name" value="D_2_HYDROXYACID_DH_1"/>
    <property type="match status" value="1"/>
</dbReference>
<dbReference type="Proteomes" id="UP000261284">
    <property type="component" value="Unassembled WGS sequence"/>
</dbReference>
<accession>A0A3E1NMG4</accession>
<dbReference type="InterPro" id="IPR006139">
    <property type="entry name" value="D-isomer_2_OHA_DH_cat_dom"/>
</dbReference>
<comment type="caution">
    <text evidence="12">The sequence shown here is derived from an EMBL/GenBank/DDBJ whole genome shotgun (WGS) entry which is preliminary data.</text>
</comment>
<evidence type="ECO:0000256" key="6">
    <source>
        <dbReference type="ARBA" id="ARBA00066661"/>
    </source>
</evidence>